<feature type="compositionally biased region" description="Basic and acidic residues" evidence="1">
    <location>
        <begin position="796"/>
        <end position="808"/>
    </location>
</feature>
<sequence>MERCSSCLLRLYTLVTSARGGLPKASLLNLEYFEKWDTLESVGKILASPYTSSNQASITAIARLVGFLLTTAKAVIWLFPTTEAEVQPLAWLETWCTNFGIDLALFISQLGFPTDWPSQPTGICDITSFAGADNAAALRVTAKDIVCLTALQFKAVITVRRLAAALERFDGRGSLASGPRQLLRSLLTMTGRRSGQQAIATALETCGGALSLLRFCMPALKLPELASTQRDVEISAEVLLVIMRTSAHFSMLESLATEVLNTYVDDVPPALDCVLGPLLSYRKAGLAGILLDLGRNPVKSLGDMQEIVRVSTAIRVLIEACEKDLMSVVSYVDDQELVTSHGTLAEVNAMTTIIQLLDSGVRALTQTDDLLYGDLLNEATTEKAILEGGGISVQPIVFAADRKLALYYVIELCMRALRLMIAPYDIKRYPRRHEAHAQLPSAMRIAAVGVSGQDVPSLLNAEEAGSKREPRSQGTVPAGARPSGPLFGVPDIVIKVLHVLGGGMGTAGQVQDWNCNFHAVNALRDAMAIMRDLVTYVAINPDSHDTAPETFLYQGEIDARDGALVPQFMLPLGSILRQLFETISYDNPQLLITGLSLLSDLLPAPQLELYENGEALSPATGSEQFDAWSTIGRHRDELLDTKYWQEGLRPLRGELFRILRISLATSSGTLYESASKCFSRLVQTAVCDANGSPGELARNIVGILLEEVKRCYKEDASSTKAVPACDGPRATQRVQFLNDVTRSEPGRRALTALNAERNDVSAVLGGMVDAFNDQTEIRVLCASLARRIESQIPVDEVERSSAESEERKGKRPFTDAAHGTECQQDERTNEQFDMLSGTEDVKDGAAHRAKRVRFDQADIGIELKIGALFLPRHVVNQYLDFITIEGPEGLQIGSPLRPAPAQIAGLQSLIAGFDLGALLPSDEIPTPRQLASYLNTRRSNDIPELSEMAAMPLSATLPVSANSASAVTALSVAGVLAAATTAPGPDSSPSAQTGVSYRQYAKDEFRTAHHTKRKMNASRPPSVHVDRFGRLPPQQQQQLLPVGGKMSGLSSLPQPPALDYDSAAMAAAAAAAAVSRHRPMFMQGPPMLHARVGGPAAAAAAAAAAASLFPPPQLPGREWEQGWDPSALPPAAGPGTGPWAYPPGFYPGWWGA</sequence>
<name>A0AAD5TJ23_9FUNG</name>
<feature type="region of interest" description="Disordered" evidence="1">
    <location>
        <begin position="795"/>
        <end position="827"/>
    </location>
</feature>
<keyword evidence="3" id="KW-1185">Reference proteome</keyword>
<evidence type="ECO:0000313" key="2">
    <source>
        <dbReference type="EMBL" id="KAJ3177793.1"/>
    </source>
</evidence>
<dbReference type="Proteomes" id="UP001212152">
    <property type="component" value="Unassembled WGS sequence"/>
</dbReference>
<protein>
    <submittedName>
        <fullName evidence="2">Uncharacterized protein</fullName>
    </submittedName>
</protein>
<dbReference type="EMBL" id="JADGJQ010000031">
    <property type="protein sequence ID" value="KAJ3177793.1"/>
    <property type="molecule type" value="Genomic_DNA"/>
</dbReference>
<evidence type="ECO:0000313" key="3">
    <source>
        <dbReference type="Proteomes" id="UP001212152"/>
    </source>
</evidence>
<evidence type="ECO:0000256" key="1">
    <source>
        <dbReference type="SAM" id="MobiDB-lite"/>
    </source>
</evidence>
<feature type="region of interest" description="Disordered" evidence="1">
    <location>
        <begin position="462"/>
        <end position="483"/>
    </location>
</feature>
<dbReference type="AlphaFoldDB" id="A0AAD5TJ23"/>
<reference evidence="2" key="1">
    <citation type="submission" date="2020-05" db="EMBL/GenBank/DDBJ databases">
        <title>Phylogenomic resolution of chytrid fungi.</title>
        <authorList>
            <person name="Stajich J.E."/>
            <person name="Amses K."/>
            <person name="Simmons R."/>
            <person name="Seto K."/>
            <person name="Myers J."/>
            <person name="Bonds A."/>
            <person name="Quandt C.A."/>
            <person name="Barry K."/>
            <person name="Liu P."/>
            <person name="Grigoriev I."/>
            <person name="Longcore J.E."/>
            <person name="James T.Y."/>
        </authorList>
    </citation>
    <scope>NUCLEOTIDE SEQUENCE</scope>
    <source>
        <strain evidence="2">JEL0379</strain>
    </source>
</reference>
<organism evidence="2 3">
    <name type="scientific">Geranomyces variabilis</name>
    <dbReference type="NCBI Taxonomy" id="109894"/>
    <lineage>
        <taxon>Eukaryota</taxon>
        <taxon>Fungi</taxon>
        <taxon>Fungi incertae sedis</taxon>
        <taxon>Chytridiomycota</taxon>
        <taxon>Chytridiomycota incertae sedis</taxon>
        <taxon>Chytridiomycetes</taxon>
        <taxon>Spizellomycetales</taxon>
        <taxon>Powellomycetaceae</taxon>
        <taxon>Geranomyces</taxon>
    </lineage>
</organism>
<gene>
    <name evidence="2" type="ORF">HDU87_004315</name>
</gene>
<proteinExistence type="predicted"/>
<accession>A0AAD5TJ23</accession>
<comment type="caution">
    <text evidence="2">The sequence shown here is derived from an EMBL/GenBank/DDBJ whole genome shotgun (WGS) entry which is preliminary data.</text>
</comment>